<dbReference type="Pfam" id="PF06445">
    <property type="entry name" value="GyrI-like"/>
    <property type="match status" value="1"/>
</dbReference>
<evidence type="ECO:0000256" key="1">
    <source>
        <dbReference type="ARBA" id="ARBA00023015"/>
    </source>
</evidence>
<evidence type="ECO:0000313" key="6">
    <source>
        <dbReference type="Proteomes" id="UP000287605"/>
    </source>
</evidence>
<comment type="caution">
    <text evidence="5">The sequence shown here is derived from an EMBL/GenBank/DDBJ whole genome shotgun (WGS) entry which is preliminary data.</text>
</comment>
<keyword evidence="6" id="KW-1185">Reference proteome</keyword>
<dbReference type="PROSITE" id="PS01124">
    <property type="entry name" value="HTH_ARAC_FAMILY_2"/>
    <property type="match status" value="1"/>
</dbReference>
<keyword evidence="2" id="KW-0238">DNA-binding</keyword>
<keyword evidence="3" id="KW-0804">Transcription</keyword>
<dbReference type="Proteomes" id="UP000287605">
    <property type="component" value="Unassembled WGS sequence"/>
</dbReference>
<dbReference type="InterPro" id="IPR010499">
    <property type="entry name" value="AraC_E-bd"/>
</dbReference>
<dbReference type="SMART" id="SM00342">
    <property type="entry name" value="HTH_ARAC"/>
    <property type="match status" value="1"/>
</dbReference>
<protein>
    <submittedName>
        <fullName evidence="5">GyrI-like domain-containing protein</fullName>
    </submittedName>
</protein>
<evidence type="ECO:0000256" key="3">
    <source>
        <dbReference type="ARBA" id="ARBA00023163"/>
    </source>
</evidence>
<feature type="domain" description="HTH araC/xylS-type" evidence="4">
    <location>
        <begin position="6"/>
        <end position="103"/>
    </location>
</feature>
<gene>
    <name evidence="5" type="ORF">CBF29_01785</name>
</gene>
<dbReference type="InterPro" id="IPR029442">
    <property type="entry name" value="GyrI-like"/>
</dbReference>
<name>A0A430B454_9ENTE</name>
<dbReference type="PANTHER" id="PTHR47504:SF5">
    <property type="entry name" value="RIGHT ORIGIN-BINDING PROTEIN"/>
    <property type="match status" value="1"/>
</dbReference>
<organism evidence="5 6">
    <name type="scientific">Vagococcus elongatus</name>
    <dbReference type="NCBI Taxonomy" id="180344"/>
    <lineage>
        <taxon>Bacteria</taxon>
        <taxon>Bacillati</taxon>
        <taxon>Bacillota</taxon>
        <taxon>Bacilli</taxon>
        <taxon>Lactobacillales</taxon>
        <taxon>Enterococcaceae</taxon>
        <taxon>Vagococcus</taxon>
    </lineage>
</organism>
<dbReference type="Pfam" id="PF12833">
    <property type="entry name" value="HTH_18"/>
    <property type="match status" value="1"/>
</dbReference>
<evidence type="ECO:0000259" key="4">
    <source>
        <dbReference type="PROSITE" id="PS01124"/>
    </source>
</evidence>
<dbReference type="Gene3D" id="3.20.80.10">
    <property type="entry name" value="Regulatory factor, effector binding domain"/>
    <property type="match status" value="1"/>
</dbReference>
<dbReference type="InterPro" id="IPR011256">
    <property type="entry name" value="Reg_factor_effector_dom_sf"/>
</dbReference>
<dbReference type="InterPro" id="IPR009057">
    <property type="entry name" value="Homeodomain-like_sf"/>
</dbReference>
<dbReference type="PANTHER" id="PTHR47504">
    <property type="entry name" value="RIGHT ORIGIN-BINDING PROTEIN"/>
    <property type="match status" value="1"/>
</dbReference>
<dbReference type="AlphaFoldDB" id="A0A430B454"/>
<proteinExistence type="predicted"/>
<dbReference type="OrthoDB" id="9801123at2"/>
<dbReference type="SMART" id="SM00871">
    <property type="entry name" value="AraC_E_bind"/>
    <property type="match status" value="1"/>
</dbReference>
<evidence type="ECO:0000313" key="5">
    <source>
        <dbReference type="EMBL" id="RSU15093.1"/>
    </source>
</evidence>
<dbReference type="InterPro" id="IPR050959">
    <property type="entry name" value="MarA-like"/>
</dbReference>
<reference evidence="5 6" key="1">
    <citation type="submission" date="2017-05" db="EMBL/GenBank/DDBJ databases">
        <title>Vagococcus spp. assemblies.</title>
        <authorList>
            <person name="Gulvik C.A."/>
        </authorList>
    </citation>
    <scope>NUCLEOTIDE SEQUENCE [LARGE SCALE GENOMIC DNA]</scope>
    <source>
        <strain evidence="5 6">CCUG 51432</strain>
    </source>
</reference>
<dbReference type="RefSeq" id="WP_126806674.1">
    <property type="nucleotide sequence ID" value="NZ_NGKA01000002.1"/>
</dbReference>
<dbReference type="GO" id="GO:0043565">
    <property type="term" value="F:sequence-specific DNA binding"/>
    <property type="evidence" value="ECO:0007669"/>
    <property type="project" value="InterPro"/>
</dbReference>
<dbReference type="SUPFAM" id="SSF55136">
    <property type="entry name" value="Probable bacterial effector-binding domain"/>
    <property type="match status" value="1"/>
</dbReference>
<evidence type="ECO:0000256" key="2">
    <source>
        <dbReference type="ARBA" id="ARBA00023125"/>
    </source>
</evidence>
<accession>A0A430B454</accession>
<dbReference type="InterPro" id="IPR018060">
    <property type="entry name" value="HTH_AraC"/>
</dbReference>
<dbReference type="GO" id="GO:0003700">
    <property type="term" value="F:DNA-binding transcription factor activity"/>
    <property type="evidence" value="ECO:0007669"/>
    <property type="project" value="InterPro"/>
</dbReference>
<sequence>MLDEFNQVIDYIERHLQEEISQKDIAKITGTSDYHFRRMFSFLTGMSLHEYIRNRRLSVANQDLLLGEKVTDVAFKYRYQSTDGFSNAFLDWSGFRPSEVIKSKRQKFFPKLEFSLKIQGGISMEFRIEKKEPFNIIGVSKRVPMQFEGENDEIIKLAQSITEEQKNEMHKLGNLYPNQVVNASYSFNDQRTDEKGSLEHLIGFLSTEKSDRYDLTQISIDSNLWAIFPIKGTFPSTLQETWARIFSEWLPASKYELVEAPEISFTKFEDNSVEKYSEIWIAVKEK</sequence>
<dbReference type="Gene3D" id="1.10.10.60">
    <property type="entry name" value="Homeodomain-like"/>
    <property type="match status" value="2"/>
</dbReference>
<dbReference type="EMBL" id="NGKA01000002">
    <property type="protein sequence ID" value="RSU15093.1"/>
    <property type="molecule type" value="Genomic_DNA"/>
</dbReference>
<dbReference type="SUPFAM" id="SSF46689">
    <property type="entry name" value="Homeodomain-like"/>
    <property type="match status" value="2"/>
</dbReference>
<keyword evidence="1" id="KW-0805">Transcription regulation</keyword>